<comment type="pathway">
    <text evidence="2">Cofactor biosynthesis; NAD(+) biosynthesis; deamido-NAD(+) from nicotinate D-ribonucleotide: step 1/1.</text>
</comment>
<dbReference type="SUPFAM" id="SSF52374">
    <property type="entry name" value="Nucleotidylyl transferase"/>
    <property type="match status" value="1"/>
</dbReference>
<dbReference type="UniPathway" id="UPA00253">
    <property type="reaction ID" value="UER00332"/>
</dbReference>
<evidence type="ECO:0000313" key="18">
    <source>
        <dbReference type="Proteomes" id="UP000236449"/>
    </source>
</evidence>
<evidence type="ECO:0000256" key="10">
    <source>
        <dbReference type="ARBA" id="ARBA00023027"/>
    </source>
</evidence>
<dbReference type="NCBIfam" id="NF006479">
    <property type="entry name" value="PRK08887.1"/>
    <property type="match status" value="1"/>
</dbReference>
<dbReference type="Proteomes" id="UP000248729">
    <property type="component" value="Unassembled WGS sequence"/>
</dbReference>
<comment type="catalytic activity">
    <reaction evidence="14">
        <text>nicotinate beta-D-ribonucleotide + ATP + H(+) = deamido-NAD(+) + diphosphate</text>
        <dbReference type="Rhea" id="RHEA:22860"/>
        <dbReference type="ChEBI" id="CHEBI:15378"/>
        <dbReference type="ChEBI" id="CHEBI:30616"/>
        <dbReference type="ChEBI" id="CHEBI:33019"/>
        <dbReference type="ChEBI" id="CHEBI:57502"/>
        <dbReference type="ChEBI" id="CHEBI:58437"/>
        <dbReference type="EC" id="2.7.7.18"/>
    </reaction>
</comment>
<evidence type="ECO:0000256" key="2">
    <source>
        <dbReference type="ARBA" id="ARBA00005019"/>
    </source>
</evidence>
<dbReference type="CDD" id="cd02165">
    <property type="entry name" value="NMNAT"/>
    <property type="match status" value="1"/>
</dbReference>
<dbReference type="GO" id="GO:0005524">
    <property type="term" value="F:ATP binding"/>
    <property type="evidence" value="ECO:0007669"/>
    <property type="project" value="UniProtKB-KW"/>
</dbReference>
<dbReference type="AlphaFoldDB" id="A0A2J8H796"/>
<evidence type="ECO:0000256" key="7">
    <source>
        <dbReference type="ARBA" id="ARBA00022695"/>
    </source>
</evidence>
<dbReference type="PANTHER" id="PTHR39321:SF3">
    <property type="entry name" value="PHOSPHOPANTETHEINE ADENYLYLTRANSFERASE"/>
    <property type="match status" value="1"/>
</dbReference>
<dbReference type="EC" id="2.7.7.18" evidence="4"/>
<keyword evidence="7 16" id="KW-0548">Nucleotidyltransferase</keyword>
<dbReference type="Proteomes" id="UP000236449">
    <property type="component" value="Unassembled WGS sequence"/>
</dbReference>
<evidence type="ECO:0000256" key="9">
    <source>
        <dbReference type="ARBA" id="ARBA00022840"/>
    </source>
</evidence>
<evidence type="ECO:0000256" key="3">
    <source>
        <dbReference type="ARBA" id="ARBA00009014"/>
    </source>
</evidence>
<evidence type="ECO:0000256" key="13">
    <source>
        <dbReference type="ARBA" id="ARBA00033353"/>
    </source>
</evidence>
<dbReference type="GO" id="GO:0004515">
    <property type="term" value="F:nicotinate-nucleotide adenylyltransferase activity"/>
    <property type="evidence" value="ECO:0007669"/>
    <property type="project" value="UniProtKB-EC"/>
</dbReference>
<feature type="domain" description="Cytidyltransferase-like" evidence="15">
    <location>
        <begin position="6"/>
        <end position="145"/>
    </location>
</feature>
<evidence type="ECO:0000256" key="12">
    <source>
        <dbReference type="ARBA" id="ARBA00033140"/>
    </source>
</evidence>
<dbReference type="EMBL" id="POSK01000003">
    <property type="protein sequence ID" value="PNI05635.1"/>
    <property type="molecule type" value="Genomic_DNA"/>
</dbReference>
<dbReference type="Gene3D" id="3.40.50.620">
    <property type="entry name" value="HUPs"/>
    <property type="match status" value="1"/>
</dbReference>
<reference evidence="17 19" key="2">
    <citation type="submission" date="2018-06" db="EMBL/GenBank/DDBJ databases">
        <title>Freshwater and sediment microbial communities from various areas in North America, analyzing microbe dynamics in response to fracking.</title>
        <authorList>
            <person name="Lamendella R."/>
        </authorList>
    </citation>
    <scope>NUCLEOTIDE SEQUENCE [LARGE SCALE GENOMIC DNA]</scope>
    <source>
        <strain evidence="17 19">99A</strain>
    </source>
</reference>
<comment type="caution">
    <text evidence="16">The sequence shown here is derived from an EMBL/GenBank/DDBJ whole genome shotgun (WGS) entry which is preliminary data.</text>
</comment>
<keyword evidence="10" id="KW-0520">NAD</keyword>
<keyword evidence="8" id="KW-0547">Nucleotide-binding</keyword>
<reference evidence="16 18" key="1">
    <citation type="submission" date="2018-01" db="EMBL/GenBank/DDBJ databases">
        <title>Draft genome sequences of six Vibrio diazotrophicus strains isolated from deep-sea sediments of the Baltic Sea.</title>
        <authorList>
            <person name="Castillo D."/>
            <person name="Vandieken V."/>
            <person name="Chiang O."/>
            <person name="Middelboe M."/>
        </authorList>
    </citation>
    <scope>NUCLEOTIDE SEQUENCE [LARGE SCALE GENOMIC DNA]</scope>
    <source>
        <strain evidence="16 18">60.27F</strain>
    </source>
</reference>
<evidence type="ECO:0000256" key="8">
    <source>
        <dbReference type="ARBA" id="ARBA00022741"/>
    </source>
</evidence>
<organism evidence="16 18">
    <name type="scientific">Vibrio diazotrophicus</name>
    <dbReference type="NCBI Taxonomy" id="685"/>
    <lineage>
        <taxon>Bacteria</taxon>
        <taxon>Pseudomonadati</taxon>
        <taxon>Pseudomonadota</taxon>
        <taxon>Gammaproteobacteria</taxon>
        <taxon>Vibrionales</taxon>
        <taxon>Vibrionaceae</taxon>
        <taxon>Vibrio</taxon>
    </lineage>
</organism>
<evidence type="ECO:0000256" key="11">
    <source>
        <dbReference type="ARBA" id="ARBA00031253"/>
    </source>
</evidence>
<keyword evidence="6 16" id="KW-0808">Transferase</keyword>
<comment type="function">
    <text evidence="1">Catalyzes the reversible adenylation of nicotinate mononucleotide (NaMN) to nicotinic acid adenine dinucleotide (NaAD).</text>
</comment>
<evidence type="ECO:0000313" key="17">
    <source>
        <dbReference type="EMBL" id="RAS60015.1"/>
    </source>
</evidence>
<evidence type="ECO:0000256" key="6">
    <source>
        <dbReference type="ARBA" id="ARBA00022679"/>
    </source>
</evidence>
<dbReference type="EMBL" id="QLTR01000024">
    <property type="protein sequence ID" value="RAS60015.1"/>
    <property type="molecule type" value="Genomic_DNA"/>
</dbReference>
<comment type="similarity">
    <text evidence="3">Belongs to the NadD family.</text>
</comment>
<accession>A0A2J8H796</accession>
<dbReference type="InterPro" id="IPR014729">
    <property type="entry name" value="Rossmann-like_a/b/a_fold"/>
</dbReference>
<evidence type="ECO:0000256" key="5">
    <source>
        <dbReference type="ARBA" id="ARBA00022642"/>
    </source>
</evidence>
<evidence type="ECO:0000313" key="16">
    <source>
        <dbReference type="EMBL" id="PNI05635.1"/>
    </source>
</evidence>
<evidence type="ECO:0000259" key="15">
    <source>
        <dbReference type="Pfam" id="PF01467"/>
    </source>
</evidence>
<evidence type="ECO:0000256" key="1">
    <source>
        <dbReference type="ARBA" id="ARBA00002324"/>
    </source>
</evidence>
<evidence type="ECO:0000256" key="4">
    <source>
        <dbReference type="ARBA" id="ARBA00012389"/>
    </source>
</evidence>
<sequence length="170" mass="19201">MEKIAVFGSAFNPPSLGHKSVIDSLDHFDRILLVPSISHAWGKEMLDYDIRCQLIEAFIKDIGSSKVTLCNIEQELLTPGNSVTTYAVLTKVEEIFPQADITFVIGPDNLLNFDKFYKSSEILQRWSIMVCPERIPVRSTEIRRRLSDNAEISGLTTPSVEGLLKRLKVY</sequence>
<evidence type="ECO:0000256" key="14">
    <source>
        <dbReference type="ARBA" id="ARBA00048721"/>
    </source>
</evidence>
<protein>
    <recommendedName>
        <fullName evidence="4">nicotinate-nucleotide adenylyltransferase</fullName>
        <ecNumber evidence="4">2.7.7.18</ecNumber>
    </recommendedName>
    <alternativeName>
        <fullName evidence="13">Deamido-NAD(+) diphosphorylase</fullName>
    </alternativeName>
    <alternativeName>
        <fullName evidence="12">Deamido-NAD(+) pyrophosphorylase</fullName>
    </alternativeName>
    <alternativeName>
        <fullName evidence="11">Nicotinate mononucleotide adenylyltransferase</fullName>
    </alternativeName>
</protein>
<dbReference type="InterPro" id="IPR004821">
    <property type="entry name" value="Cyt_trans-like"/>
</dbReference>
<dbReference type="RefSeq" id="WP_102953453.1">
    <property type="nucleotide sequence ID" value="NZ_JBJKCE010000002.1"/>
</dbReference>
<keyword evidence="9" id="KW-0067">ATP-binding</keyword>
<dbReference type="OrthoDB" id="5295945at2"/>
<dbReference type="PANTHER" id="PTHR39321">
    <property type="entry name" value="NICOTINATE-NUCLEOTIDE ADENYLYLTRANSFERASE-RELATED"/>
    <property type="match status" value="1"/>
</dbReference>
<dbReference type="GO" id="GO:0009435">
    <property type="term" value="P:NAD+ biosynthetic process"/>
    <property type="evidence" value="ECO:0007669"/>
    <property type="project" value="UniProtKB-UniPathway"/>
</dbReference>
<gene>
    <name evidence="16" type="ORF">C1N32_05920</name>
    <name evidence="17" type="ORF">DET48_12438</name>
</gene>
<evidence type="ECO:0000313" key="19">
    <source>
        <dbReference type="Proteomes" id="UP000248729"/>
    </source>
</evidence>
<proteinExistence type="inferred from homology"/>
<dbReference type="Pfam" id="PF01467">
    <property type="entry name" value="CTP_transf_like"/>
    <property type="match status" value="1"/>
</dbReference>
<name>A0A2J8H796_VIBDI</name>
<keyword evidence="5" id="KW-0662">Pyridine nucleotide biosynthesis</keyword>
<dbReference type="InterPro" id="IPR005248">
    <property type="entry name" value="NadD/NMNAT"/>
</dbReference>